<evidence type="ECO:0000313" key="7">
    <source>
        <dbReference type="Proteomes" id="UP000236536"/>
    </source>
</evidence>
<dbReference type="GeneID" id="57289539"/>
<name>A0A2I7H192_9RHOB</name>
<reference evidence="5 6" key="1">
    <citation type="journal article" date="2017" name="Front. Microbiol.">
        <title>Phaeobacter piscinae sp. nov., a species of the Roseobacter group and potential aquaculture probiont.</title>
        <authorList>
            <person name="Sonnenschein E.C."/>
            <person name="Phippen C.B.W."/>
            <person name="Nielsen K.F."/>
            <person name="Mateiu R.V."/>
            <person name="Melchiorsen J."/>
            <person name="Gram L."/>
            <person name="Overmann J."/>
            <person name="Freese H.M."/>
        </authorList>
    </citation>
    <scope>NUCLEOTIDE SEQUENCE [LARGE SCALE GENOMIC DNA]</scope>
    <source>
        <strain evidence="5 6">P88</strain>
    </source>
</reference>
<dbReference type="Gene3D" id="3.40.50.2300">
    <property type="match status" value="1"/>
</dbReference>
<dbReference type="EMBL" id="CP010725">
    <property type="protein sequence ID" value="AUR00232.1"/>
    <property type="molecule type" value="Genomic_DNA"/>
</dbReference>
<evidence type="ECO:0000313" key="4">
    <source>
        <dbReference type="EMBL" id="AUQ93290.1"/>
    </source>
</evidence>
<dbReference type="Proteomes" id="UP000236536">
    <property type="component" value="Chromosome"/>
</dbReference>
<dbReference type="EMBL" id="CP010705">
    <property type="protein sequence ID" value="AUQ93290.1"/>
    <property type="molecule type" value="Genomic_DNA"/>
</dbReference>
<evidence type="ECO:0000256" key="1">
    <source>
        <dbReference type="ARBA" id="ARBA00022553"/>
    </source>
</evidence>
<feature type="modified residue" description="4-aspartylphosphate" evidence="2">
    <location>
        <position position="52"/>
    </location>
</feature>
<proteinExistence type="predicted"/>
<evidence type="ECO:0000313" key="6">
    <source>
        <dbReference type="Proteomes" id="UP000236447"/>
    </source>
</evidence>
<evidence type="ECO:0000259" key="3">
    <source>
        <dbReference type="PROSITE" id="PS50110"/>
    </source>
</evidence>
<dbReference type="SMART" id="SM00448">
    <property type="entry name" value="REC"/>
    <property type="match status" value="1"/>
</dbReference>
<reference evidence="6 7" key="2">
    <citation type="journal article" date="2017" name="Genome Biol. Evol.">
        <title>Trajectories and Drivers of Genome Evolution in Surface-Associated Marine Phaeobacter.</title>
        <authorList>
            <person name="Freese H.M."/>
            <person name="Sikorski J."/>
            <person name="Bunk B."/>
            <person name="Scheuner C."/>
            <person name="Meier-Kolthoff J.P."/>
            <person name="Sproer C."/>
            <person name="Gram L."/>
            <person name="Overmann J."/>
        </authorList>
    </citation>
    <scope>NUCLEOTIDE SEQUENCE [LARGE SCALE GENOMIC DNA]</scope>
    <source>
        <strain evidence="4 7">P66</strain>
        <strain evidence="5 6">P88</strain>
    </source>
</reference>
<dbReference type="InterPro" id="IPR011006">
    <property type="entry name" value="CheY-like_superfamily"/>
</dbReference>
<organism evidence="5 6">
    <name type="scientific">Phaeobacter inhibens</name>
    <dbReference type="NCBI Taxonomy" id="221822"/>
    <lineage>
        <taxon>Bacteria</taxon>
        <taxon>Pseudomonadati</taxon>
        <taxon>Pseudomonadota</taxon>
        <taxon>Alphaproteobacteria</taxon>
        <taxon>Rhodobacterales</taxon>
        <taxon>Roseobacteraceae</taxon>
        <taxon>Phaeobacter</taxon>
    </lineage>
</organism>
<dbReference type="AlphaFoldDB" id="A0A2I7H192"/>
<protein>
    <submittedName>
        <fullName evidence="4 5">Response regulator</fullName>
    </submittedName>
</protein>
<keyword evidence="7" id="KW-1185">Reference proteome</keyword>
<dbReference type="InterPro" id="IPR050595">
    <property type="entry name" value="Bact_response_regulator"/>
</dbReference>
<dbReference type="GO" id="GO:0000160">
    <property type="term" value="P:phosphorelay signal transduction system"/>
    <property type="evidence" value="ECO:0007669"/>
    <property type="project" value="InterPro"/>
</dbReference>
<evidence type="ECO:0000313" key="5">
    <source>
        <dbReference type="EMBL" id="AUR00232.1"/>
    </source>
</evidence>
<feature type="domain" description="Response regulatory" evidence="3">
    <location>
        <begin position="3"/>
        <end position="131"/>
    </location>
</feature>
<accession>A0A2I7H192</accession>
<dbReference type="PROSITE" id="PS50110">
    <property type="entry name" value="RESPONSE_REGULATORY"/>
    <property type="match status" value="1"/>
</dbReference>
<dbReference type="RefSeq" id="WP_014875743.1">
    <property type="nucleotide sequence ID" value="NZ_BSKP01000001.1"/>
</dbReference>
<reference evidence="4 7" key="3">
    <citation type="journal article" date="2017" name="Int. J. Syst. Evol. Microbiol.">
        <title>Adaptation of Surface-Associated Bacteria to the Open Ocean: A Genomically Distinct Subpopulation of Phaeobacter gallaeciensis Colonizes Pacific Mesozooplankton.</title>
        <authorList>
            <person name="Freese H.M."/>
            <person name="Methner A."/>
            <person name="Overmann J."/>
        </authorList>
    </citation>
    <scope>NUCLEOTIDE SEQUENCE [LARGE SCALE GENOMIC DNA]</scope>
    <source>
        <strain evidence="4 7">P66</strain>
    </source>
</reference>
<dbReference type="PANTHER" id="PTHR44591:SF3">
    <property type="entry name" value="RESPONSE REGULATORY DOMAIN-CONTAINING PROTEIN"/>
    <property type="match status" value="1"/>
</dbReference>
<dbReference type="InterPro" id="IPR001789">
    <property type="entry name" value="Sig_transdc_resp-reg_receiver"/>
</dbReference>
<dbReference type="Proteomes" id="UP000236447">
    <property type="component" value="Chromosome"/>
</dbReference>
<gene>
    <name evidence="4" type="ORF">PhaeoP66_00474</name>
    <name evidence="5" type="ORF">PhaeoP88_02889</name>
</gene>
<dbReference type="SUPFAM" id="SSF52172">
    <property type="entry name" value="CheY-like"/>
    <property type="match status" value="1"/>
</dbReference>
<dbReference type="PANTHER" id="PTHR44591">
    <property type="entry name" value="STRESS RESPONSE REGULATOR PROTEIN 1"/>
    <property type="match status" value="1"/>
</dbReference>
<dbReference type="Pfam" id="PF00072">
    <property type="entry name" value="Response_reg"/>
    <property type="match status" value="1"/>
</dbReference>
<sequence>MANILVLEDDEIFASLLQVSLEQAGHFPIICEDATETIAQYKEYDFDLVITDLIVKKNNRAIPDGGVMVISFLQGLARDGYEIPPIIAMSGATQRPGLEQLLVTSKDLGATATLTKPFEPAELLILINQLLERPT</sequence>
<keyword evidence="1 2" id="KW-0597">Phosphoprotein</keyword>
<evidence type="ECO:0000256" key="2">
    <source>
        <dbReference type="PROSITE-ProRule" id="PRU00169"/>
    </source>
</evidence>